<dbReference type="PROSITE" id="PS50977">
    <property type="entry name" value="HTH_TETR_2"/>
    <property type="match status" value="1"/>
</dbReference>
<dbReference type="InterPro" id="IPR009057">
    <property type="entry name" value="Homeodomain-like_sf"/>
</dbReference>
<dbReference type="InterPro" id="IPR050109">
    <property type="entry name" value="HTH-type_TetR-like_transc_reg"/>
</dbReference>
<keyword evidence="1" id="KW-0805">Transcription regulation</keyword>
<keyword evidence="3" id="KW-0804">Transcription</keyword>
<keyword evidence="2 4" id="KW-0238">DNA-binding</keyword>
<keyword evidence="7" id="KW-1185">Reference proteome</keyword>
<protein>
    <recommendedName>
        <fullName evidence="5">HTH tetR-type domain-containing protein</fullName>
    </recommendedName>
</protein>
<evidence type="ECO:0000259" key="5">
    <source>
        <dbReference type="PROSITE" id="PS50977"/>
    </source>
</evidence>
<evidence type="ECO:0000313" key="6">
    <source>
        <dbReference type="EMBL" id="GAA0622555.1"/>
    </source>
</evidence>
<dbReference type="Proteomes" id="UP001500957">
    <property type="component" value="Unassembled WGS sequence"/>
</dbReference>
<evidence type="ECO:0000256" key="1">
    <source>
        <dbReference type="ARBA" id="ARBA00023015"/>
    </source>
</evidence>
<dbReference type="PANTHER" id="PTHR30055:SF234">
    <property type="entry name" value="HTH-TYPE TRANSCRIPTIONAL REGULATOR BETI"/>
    <property type="match status" value="1"/>
</dbReference>
<reference evidence="6 7" key="1">
    <citation type="journal article" date="2019" name="Int. J. Syst. Evol. Microbiol.">
        <title>The Global Catalogue of Microorganisms (GCM) 10K type strain sequencing project: providing services to taxonomists for standard genome sequencing and annotation.</title>
        <authorList>
            <consortium name="The Broad Institute Genomics Platform"/>
            <consortium name="The Broad Institute Genome Sequencing Center for Infectious Disease"/>
            <person name="Wu L."/>
            <person name="Ma J."/>
        </authorList>
    </citation>
    <scope>NUCLEOTIDE SEQUENCE [LARGE SCALE GENOMIC DNA]</scope>
    <source>
        <strain evidence="6 7">JCM 10671</strain>
    </source>
</reference>
<evidence type="ECO:0000256" key="2">
    <source>
        <dbReference type="ARBA" id="ARBA00023125"/>
    </source>
</evidence>
<name>A0ABN1GXU2_9ACTN</name>
<dbReference type="InterPro" id="IPR001647">
    <property type="entry name" value="HTH_TetR"/>
</dbReference>
<proteinExistence type="predicted"/>
<dbReference type="SUPFAM" id="SSF46689">
    <property type="entry name" value="Homeodomain-like"/>
    <property type="match status" value="1"/>
</dbReference>
<accession>A0ABN1GXU2</accession>
<evidence type="ECO:0000256" key="3">
    <source>
        <dbReference type="ARBA" id="ARBA00023163"/>
    </source>
</evidence>
<dbReference type="PRINTS" id="PR00455">
    <property type="entry name" value="HTHTETR"/>
</dbReference>
<feature type="DNA-binding region" description="H-T-H motif" evidence="4">
    <location>
        <begin position="34"/>
        <end position="53"/>
    </location>
</feature>
<feature type="domain" description="HTH tetR-type" evidence="5">
    <location>
        <begin position="11"/>
        <end position="71"/>
    </location>
</feature>
<dbReference type="Gene3D" id="1.10.357.10">
    <property type="entry name" value="Tetracycline Repressor, domain 2"/>
    <property type="match status" value="1"/>
</dbReference>
<evidence type="ECO:0000256" key="4">
    <source>
        <dbReference type="PROSITE-ProRule" id="PRU00335"/>
    </source>
</evidence>
<dbReference type="RefSeq" id="WP_344605507.1">
    <property type="nucleotide sequence ID" value="NZ_BAAAHE010000020.1"/>
</dbReference>
<gene>
    <name evidence="6" type="ORF">GCM10009547_26870</name>
</gene>
<dbReference type="EMBL" id="BAAAHE010000020">
    <property type="protein sequence ID" value="GAA0622555.1"/>
    <property type="molecule type" value="Genomic_DNA"/>
</dbReference>
<sequence>MPTPAARRSSVEVRRELLRAAETVFAEKGYAAATSRDLARAAGVSESVLYRHFGSKSGLFAEAVVAPFADVLEAFPGMIARTVSQPFEVEQLMRLFLSELLAQLGSHRRTLRMFLAVEDQLDEETRALFYDRFNTVITKLAEIVEPQSRRFDRPVNPLGTDGNVRATFGLVLSFVLLDDWLLPPDRPTTDELLDHLGAVLLYGV</sequence>
<dbReference type="PANTHER" id="PTHR30055">
    <property type="entry name" value="HTH-TYPE TRANSCRIPTIONAL REGULATOR RUTR"/>
    <property type="match status" value="1"/>
</dbReference>
<comment type="caution">
    <text evidence="6">The sequence shown here is derived from an EMBL/GenBank/DDBJ whole genome shotgun (WGS) entry which is preliminary data.</text>
</comment>
<organism evidence="6 7">
    <name type="scientific">Sporichthya brevicatena</name>
    <dbReference type="NCBI Taxonomy" id="171442"/>
    <lineage>
        <taxon>Bacteria</taxon>
        <taxon>Bacillati</taxon>
        <taxon>Actinomycetota</taxon>
        <taxon>Actinomycetes</taxon>
        <taxon>Sporichthyales</taxon>
        <taxon>Sporichthyaceae</taxon>
        <taxon>Sporichthya</taxon>
    </lineage>
</organism>
<dbReference type="Pfam" id="PF00440">
    <property type="entry name" value="TetR_N"/>
    <property type="match status" value="1"/>
</dbReference>
<evidence type="ECO:0000313" key="7">
    <source>
        <dbReference type="Proteomes" id="UP001500957"/>
    </source>
</evidence>